<evidence type="ECO:0000256" key="2">
    <source>
        <dbReference type="ARBA" id="ARBA00022737"/>
    </source>
</evidence>
<dbReference type="PANTHER" id="PTHR19879">
    <property type="entry name" value="TRANSCRIPTION INITIATION FACTOR TFIID"/>
    <property type="match status" value="1"/>
</dbReference>
<evidence type="ECO:0000259" key="4">
    <source>
        <dbReference type="Pfam" id="PF20703"/>
    </source>
</evidence>
<comment type="caution">
    <text evidence="5">The sequence shown here is derived from an EMBL/GenBank/DDBJ whole genome shotgun (WGS) entry which is preliminary data.</text>
</comment>
<dbReference type="Pfam" id="PF00400">
    <property type="entry name" value="WD40"/>
    <property type="match status" value="14"/>
</dbReference>
<evidence type="ECO:0000256" key="3">
    <source>
        <dbReference type="PROSITE-ProRule" id="PRU00221"/>
    </source>
</evidence>
<dbReference type="Pfam" id="PF20703">
    <property type="entry name" value="nSTAND1"/>
    <property type="match status" value="1"/>
</dbReference>
<accession>A0A919MPP8</accession>
<feature type="repeat" description="WD" evidence="3">
    <location>
        <begin position="722"/>
        <end position="763"/>
    </location>
</feature>
<evidence type="ECO:0000313" key="5">
    <source>
        <dbReference type="EMBL" id="GIE15512.1"/>
    </source>
</evidence>
<feature type="repeat" description="WD" evidence="3">
    <location>
        <begin position="890"/>
        <end position="933"/>
    </location>
</feature>
<feature type="repeat" description="WD" evidence="3">
    <location>
        <begin position="637"/>
        <end position="678"/>
    </location>
</feature>
<dbReference type="InterPro" id="IPR027417">
    <property type="entry name" value="P-loop_NTPase"/>
</dbReference>
<dbReference type="SMART" id="SM00320">
    <property type="entry name" value="WD40"/>
    <property type="match status" value="14"/>
</dbReference>
<feature type="repeat" description="WD" evidence="3">
    <location>
        <begin position="764"/>
        <end position="805"/>
    </location>
</feature>
<dbReference type="PROSITE" id="PS00678">
    <property type="entry name" value="WD_REPEATS_1"/>
    <property type="match status" value="6"/>
</dbReference>
<dbReference type="SUPFAM" id="SSF82171">
    <property type="entry name" value="DPP6 N-terminal domain-like"/>
    <property type="match status" value="1"/>
</dbReference>
<dbReference type="PROSITE" id="PS50294">
    <property type="entry name" value="WD_REPEATS_REGION"/>
    <property type="match status" value="10"/>
</dbReference>
<feature type="repeat" description="WD" evidence="3">
    <location>
        <begin position="848"/>
        <end position="889"/>
    </location>
</feature>
<feature type="repeat" description="WD" evidence="3">
    <location>
        <begin position="1028"/>
        <end position="1062"/>
    </location>
</feature>
<reference evidence="5" key="1">
    <citation type="submission" date="2021-01" db="EMBL/GenBank/DDBJ databases">
        <title>Whole genome shotgun sequence of Actinoplanes ferrugineus NBRC 15555.</title>
        <authorList>
            <person name="Komaki H."/>
            <person name="Tamura T."/>
        </authorList>
    </citation>
    <scope>NUCLEOTIDE SEQUENCE</scope>
    <source>
        <strain evidence="5">NBRC 15555</strain>
    </source>
</reference>
<dbReference type="SUPFAM" id="SSF50978">
    <property type="entry name" value="WD40 repeat-like"/>
    <property type="match status" value="1"/>
</dbReference>
<dbReference type="AlphaFoldDB" id="A0A919MPP8"/>
<keyword evidence="2" id="KW-0677">Repeat</keyword>
<dbReference type="InterPro" id="IPR020472">
    <property type="entry name" value="WD40_PAC1"/>
</dbReference>
<keyword evidence="6" id="KW-1185">Reference proteome</keyword>
<feature type="repeat" description="WD" evidence="3">
    <location>
        <begin position="689"/>
        <end position="721"/>
    </location>
</feature>
<dbReference type="InterPro" id="IPR049052">
    <property type="entry name" value="nSTAND1"/>
</dbReference>
<feature type="domain" description="Novel STAND NTPase 1" evidence="4">
    <location>
        <begin position="96"/>
        <end position="505"/>
    </location>
</feature>
<dbReference type="PRINTS" id="PR00320">
    <property type="entry name" value="GPROTEINBRPT"/>
</dbReference>
<dbReference type="PANTHER" id="PTHR19879:SF9">
    <property type="entry name" value="TRANSCRIPTION INITIATION FACTOR TFIID SUBUNIT 5"/>
    <property type="match status" value="1"/>
</dbReference>
<dbReference type="InterPro" id="IPR015943">
    <property type="entry name" value="WD40/YVTN_repeat-like_dom_sf"/>
</dbReference>
<dbReference type="SUPFAM" id="SSF52540">
    <property type="entry name" value="P-loop containing nucleoside triphosphate hydrolases"/>
    <property type="match status" value="1"/>
</dbReference>
<dbReference type="CDD" id="cd00200">
    <property type="entry name" value="WD40"/>
    <property type="match status" value="2"/>
</dbReference>
<dbReference type="PROSITE" id="PS50082">
    <property type="entry name" value="WD_REPEATS_2"/>
    <property type="match status" value="12"/>
</dbReference>
<dbReference type="InterPro" id="IPR001680">
    <property type="entry name" value="WD40_rpt"/>
</dbReference>
<dbReference type="InterPro" id="IPR036322">
    <property type="entry name" value="WD40_repeat_dom_sf"/>
</dbReference>
<feature type="repeat" description="WD" evidence="3">
    <location>
        <begin position="806"/>
        <end position="847"/>
    </location>
</feature>
<dbReference type="Gene3D" id="2.130.10.10">
    <property type="entry name" value="YVTN repeat-like/Quinoprotein amine dehydrogenase"/>
    <property type="match status" value="5"/>
</dbReference>
<dbReference type="InterPro" id="IPR019775">
    <property type="entry name" value="WD40_repeat_CS"/>
</dbReference>
<organism evidence="5 6">
    <name type="scientific">Paractinoplanes ferrugineus</name>
    <dbReference type="NCBI Taxonomy" id="113564"/>
    <lineage>
        <taxon>Bacteria</taxon>
        <taxon>Bacillati</taxon>
        <taxon>Actinomycetota</taxon>
        <taxon>Actinomycetes</taxon>
        <taxon>Micromonosporales</taxon>
        <taxon>Micromonosporaceae</taxon>
        <taxon>Paractinoplanes</taxon>
    </lineage>
</organism>
<protein>
    <recommendedName>
        <fullName evidence="4">Novel STAND NTPase 1 domain-containing protein</fullName>
    </recommendedName>
</protein>
<gene>
    <name evidence="5" type="ORF">Afe05nite_73520</name>
</gene>
<sequence>MPDGRLPGRFGYAQAGDLLPDPHDRGGLLQLTAANDVTVGFSGAPVMDEMTGLVIGMVTSIDQADGYQRGSGVAYATTTQALRRVIPGVQELAVCPYRGLAPFDERHAAWFHGRDEVVRQVIAALSRRTVLLLGPSGSGKSSLIHAGVLPAIATGADLPGSDTWTVITARPGQDLLSELDHAGLAGAATVGLEAAINARLAQEDTRGGLLLVIDQFEELFTGPAAAGAGGDNVPERLAALAALVGAAPTLRIVLVMRDDFYPRLAAAAPDLLRAMTRGLINIPATLTRSETQAIICRPAESVGLRLEAGLPQQILADLETVDTDPATRQIPVTVLPLLELALLQLWERRVDGRLTLDGYQRMGRVTGGLTSQCDQSLAALDPLHRPTARRMLTALVRPADVARHIAPVRRQVPLDELRDLAADHTSQAVPMVDAVLRALTTTTPLIVTHAQPGQPDAPPVAELIHDALIRDWSTLRNWVDQDSRFHDWLRRAEDQQQHWISHGNAADLLRGTDLAAGLEWSRSRRLPTAISVYLNKSHRAATRRTRRARAAVAVMALLTIISLAATAQAFTQKRAAVAEKNAAVSRRLAVQSQLLAGTDLDRSTLLALHAYLVSPTREAQTSVYAAESTSRAVRRVLIGHTGAISAVAFSPDRRTLATGGLDHTVRLWDVASGTSRSVFDIGDVGANPAMTFSPNGKFLAVAGDDWKVRLWDLASGTLLTDFPGLPESTCSLAFSPDSATLAAGGTDHTIRLLDVATRKQVVTLRGRTRAVMSVAFSPDGKTLASGGDDQIVQLWNVTSRVPEATLPAQAEMIRSLAFNADGTTLASGSDDMSVWVWKVALRRRTNVLQGHTQPVTAVAFSPDGKTLASAALDRTVRLWDVATGATRSVLTGHTKPVWALAYRPDDAGATLASAGEDGTARLWNAADGPARAILLSRTHNAWSVAFSPDGKTLAAGTDGANRAVELWNPATGEPEASFPGPSVGVRPVVFSPDGTMLAVGAENGTVRLLSVADGRTKAVLPGRTGITVTSAAFSPDGTMLATGNTDHMVQLWDIHTGTSKILKGHTDAVWWVTFSPDGKTLATGGQDRTVRLWDVANAAIESVLRGQAEAITSVAFSPDGAILATASEDRTVRLWNVKDRKTTTILTGHTEAVRTVAFSPDGKTLATAANDYTARLWNVETGINQVTYTGHTSFVWSLKFSPDGKTLATVGGDQTVRLWATDLPTIGDAVAHLCTAIGHDLTAEEFATYLPDRTPPLSAQVGVFKASKGCLAAQ</sequence>
<keyword evidence="1 3" id="KW-0853">WD repeat</keyword>
<name>A0A919MPP8_9ACTN</name>
<dbReference type="Gene3D" id="3.40.50.300">
    <property type="entry name" value="P-loop containing nucleotide triphosphate hydrolases"/>
    <property type="match status" value="1"/>
</dbReference>
<dbReference type="EMBL" id="BOMM01000067">
    <property type="protein sequence ID" value="GIE15512.1"/>
    <property type="molecule type" value="Genomic_DNA"/>
</dbReference>
<feature type="repeat" description="WD" evidence="3">
    <location>
        <begin position="1062"/>
        <end position="1103"/>
    </location>
</feature>
<dbReference type="Proteomes" id="UP000598174">
    <property type="component" value="Unassembled WGS sequence"/>
</dbReference>
<evidence type="ECO:0000256" key="1">
    <source>
        <dbReference type="ARBA" id="ARBA00022574"/>
    </source>
</evidence>
<feature type="repeat" description="WD" evidence="3">
    <location>
        <begin position="1104"/>
        <end position="1145"/>
    </location>
</feature>
<evidence type="ECO:0000313" key="6">
    <source>
        <dbReference type="Proteomes" id="UP000598174"/>
    </source>
</evidence>
<proteinExistence type="predicted"/>
<feature type="repeat" description="WD" evidence="3">
    <location>
        <begin position="1188"/>
        <end position="1219"/>
    </location>
</feature>
<feature type="repeat" description="WD" evidence="3">
    <location>
        <begin position="1146"/>
        <end position="1187"/>
    </location>
</feature>